<evidence type="ECO:0000256" key="1">
    <source>
        <dbReference type="ARBA" id="ARBA00022737"/>
    </source>
</evidence>
<feature type="compositionally biased region" description="Polar residues" evidence="3">
    <location>
        <begin position="536"/>
        <end position="545"/>
    </location>
</feature>
<proteinExistence type="predicted"/>
<keyword evidence="1" id="KW-0677">Repeat</keyword>
<feature type="region of interest" description="Disordered" evidence="3">
    <location>
        <begin position="287"/>
        <end position="317"/>
    </location>
</feature>
<dbReference type="GO" id="GO:0003677">
    <property type="term" value="F:DNA binding"/>
    <property type="evidence" value="ECO:0007669"/>
    <property type="project" value="InterPro"/>
</dbReference>
<dbReference type="PROSITE" id="PS50097">
    <property type="entry name" value="BTB"/>
    <property type="match status" value="1"/>
</dbReference>
<dbReference type="InterPro" id="IPR000210">
    <property type="entry name" value="BTB/POZ_dom"/>
</dbReference>
<dbReference type="VEuPathDB" id="VectorBase:AATE006915"/>
<sequence length="1778" mass="189834">MICTDDCTCSLCRELRGYKLKVKPAKASGDGQQQQQRTAHANATDAGSQPPAKYCKNAKLTRNDNFILRRRISNDYQRTPDERYPEAEAEDYGKPVPPEQGHQRYGPLQSSRMKKAQSYQEIPGAGNVGPGGGRPRYHPGALSSGKMIKSTNNLTEEDDYYSYLAPSPPPPVHQVKNKIEKQKDHKVIIYFGDSIAHRKSDKARAPAPPPPTGTPPPPKHSELNVFHAQRLCEEAAEMQQQREGSGPAGGGGRPTVREALEKKAPADGAPGGKAGKEFMLQLKSVLEEKSQRAGSSAAVSSVGPPVGSKEPSPPPANGVTVPVVAMEDPPAQPAKAVRNHTQVVEIRRVDKTVAVSDGATDTSLPPFVESVINGVINIKIEESFRVATDIVQAVFADPGTDGCEYGYDDDDVGDPFDWSFVQNWRARPSGTTVANGPVNSPPNASSNQSSIGLANNPTHNGSSVGGGGASGSFPASPNGLSPGNHYIASSNPIASPGARIQSPAIATPAPRVSKEIALRPANATSGGGDLRHYNLSPVSQPPSGGQHNGDATGLPVAVPYGDAGSCQPSHGTGLGSGHPAGGGGGAGGPTKGAGLGITRTHHHTGTHDFRGLQRVNECHSSSDENRSSGHASMSDTGHGSSSPSAGGTGGNGGVGGGASIGSGAAPGANRSTGGPGLGPLPEDRLAAGVTNRSARSRASSNHSRSRHRATPAKIPWGGGGLEDIKMAIQQLTMRSHTSTSTYSSLSAGSESSEPVRRLGRYSSLETVNTNVTSADEFVWVDSHNRLVELQHPPWSQHCVLRVIRTGRCREYAERVSVEAVPRLGYLLQRALVRVAREVQRLSGSLGLCSKHEVAGAFKIVLSPALSDSCIKACLRAAAMFAVPGDSALKQSKSARAGLQLPVGRFHRWMADARLGRFVHEYAAVYLCAGLENLLEEIFLQCLPTDPSAVLSATGLEHAIAGSGDLWGLLQPYAHLNAGRVASGALTMPRWASQSSINSERGGGLNALEPCLLTTCVGSLNELKDLVGRAGQRSQHIPISQTAFRVLFYFMRCSQLEHNDVGAATNGAVNNIQELCYERAYVVLPPLVEWLRVSSAHAEYRHALLIDKDDIMQAARLLLPGVDCPPRLIASEEELPSKRTGLSSGPHSISSSNHSGQTQPLHESTAVRTLQSGSISYAIYSPTESPSCTSFFQEDSSECGRRATYALAFRLMLTGRPELLIQALSLVPPTTRYDTLNHQGMTALMIAAVRNDETAIQTLLDAGADLNVEVPAAGHPHCPAIHPETQHWTAVTFAACKGNYQALRLLLERGAHVEGGARLSEDKCTLTPLQVASGSGIVEVVALLLAHGAHAFLSTQQKDLLCFSGTAQRGCYSAISVAAAHGQRVTLRKLLSHPLAPGSREVLSLEEMLAEGDGNSRSTQLDRQPEAPPTLNKTQIKSLQEAMYHSAENNHLDITIELRALGVPWTLHCWMHALAAAHELRLDAVIDQLLQDFLQVCPDDYSQQFVTECLPLLFNIFRYSKKEGTTLLLADIFSTCFGWEPIKPIKEPVLQPSNGSRIDPKFVNNPELSDVTFRVENRIFYGHKIVLVTASPRLQSMLSSKLNEGTGTPTVQINDIRYHIFELVMQFLYSGGCSALDVAAGDVLELMAAASFFQLEGLLRYTEARCAEMIDIDNVVAMYIHAKVYNAQKLMEYCQGFLLQNMVALLTYDDSVKRLLFAKKIPNHDVLTGLLTTLQARIKARRSSTPASSGATGNNSSSNCATPNGNSRPSAASNGKCSK</sequence>
<dbReference type="Pfam" id="PF12796">
    <property type="entry name" value="Ank_2"/>
    <property type="match status" value="1"/>
</dbReference>
<accession>A0A182IWM6</accession>
<feature type="region of interest" description="Disordered" evidence="3">
    <location>
        <begin position="121"/>
        <end position="146"/>
    </location>
</feature>
<dbReference type="Gene3D" id="1.25.40.20">
    <property type="entry name" value="Ankyrin repeat-containing domain"/>
    <property type="match status" value="1"/>
</dbReference>
<evidence type="ECO:0000256" key="3">
    <source>
        <dbReference type="SAM" id="MobiDB-lite"/>
    </source>
</evidence>
<feature type="compositionally biased region" description="Gly residues" evidence="3">
    <location>
        <begin position="572"/>
        <end position="595"/>
    </location>
</feature>
<dbReference type="SUPFAM" id="SSF48403">
    <property type="entry name" value="Ankyrin repeat"/>
    <property type="match status" value="1"/>
</dbReference>
<dbReference type="STRING" id="41427.A0A182IWM6"/>
<dbReference type="PROSITE" id="PS50297">
    <property type="entry name" value="ANK_REP_REGION"/>
    <property type="match status" value="1"/>
</dbReference>
<dbReference type="SUPFAM" id="SSF54695">
    <property type="entry name" value="POZ domain"/>
    <property type="match status" value="1"/>
</dbReference>
<dbReference type="PANTHER" id="PTHR46071:SF2">
    <property type="entry name" value="ANKYRIN REPEAT AND BTB_POZ DOMAIN-CONTAINING PROTEIN 2-LIKE PROTEIN"/>
    <property type="match status" value="1"/>
</dbReference>
<dbReference type="CDD" id="cd18297">
    <property type="entry name" value="BTB_POZ_ABTB2-like"/>
    <property type="match status" value="1"/>
</dbReference>
<evidence type="ECO:0000256" key="2">
    <source>
        <dbReference type="ARBA" id="ARBA00023043"/>
    </source>
</evidence>
<feature type="compositionally biased region" description="Pro residues" evidence="3">
    <location>
        <begin position="206"/>
        <end position="218"/>
    </location>
</feature>
<dbReference type="SUPFAM" id="SSF47113">
    <property type="entry name" value="Histone-fold"/>
    <property type="match status" value="1"/>
</dbReference>
<dbReference type="Gene3D" id="1.10.20.10">
    <property type="entry name" value="Histone, subunit A"/>
    <property type="match status" value="1"/>
</dbReference>
<dbReference type="SMART" id="SM00225">
    <property type="entry name" value="BTB"/>
    <property type="match status" value="1"/>
</dbReference>
<feature type="compositionally biased region" description="Polar residues" evidence="3">
    <location>
        <begin position="30"/>
        <end position="47"/>
    </location>
</feature>
<dbReference type="CDD" id="cd22913">
    <property type="entry name" value="HFD_ABTB2-like"/>
    <property type="match status" value="1"/>
</dbReference>
<dbReference type="GO" id="GO:0000786">
    <property type="term" value="C:nucleosome"/>
    <property type="evidence" value="ECO:0007669"/>
    <property type="project" value="InterPro"/>
</dbReference>
<feature type="region of interest" description="Disordered" evidence="3">
    <location>
        <begin position="196"/>
        <end position="255"/>
    </location>
</feature>
<dbReference type="InterPro" id="IPR059008">
    <property type="entry name" value="ABTB2/3_histone"/>
</dbReference>
<feature type="region of interest" description="Disordered" evidence="3">
    <location>
        <begin position="1741"/>
        <end position="1778"/>
    </location>
</feature>
<evidence type="ECO:0000313" key="4">
    <source>
        <dbReference type="EnsemblMetazoa" id="AATE006915-PA.1"/>
    </source>
</evidence>
<dbReference type="Pfam" id="PF00651">
    <property type="entry name" value="BTB"/>
    <property type="match status" value="1"/>
</dbReference>
<dbReference type="InterPro" id="IPR036770">
    <property type="entry name" value="Ankyrin_rpt-contain_sf"/>
</dbReference>
<feature type="region of interest" description="Disordered" evidence="3">
    <location>
        <begin position="24"/>
        <end position="55"/>
    </location>
</feature>
<feature type="compositionally biased region" description="Low complexity" evidence="3">
    <location>
        <begin position="691"/>
        <end position="702"/>
    </location>
</feature>
<feature type="compositionally biased region" description="Low complexity" evidence="3">
    <location>
        <begin position="293"/>
        <end position="310"/>
    </location>
</feature>
<dbReference type="InterPro" id="IPR002110">
    <property type="entry name" value="Ankyrin_rpt"/>
</dbReference>
<feature type="compositionally biased region" description="Polar residues" evidence="3">
    <location>
        <begin position="1762"/>
        <end position="1778"/>
    </location>
</feature>
<organism evidence="4">
    <name type="scientific">Anopheles atroparvus</name>
    <name type="common">European mosquito</name>
    <dbReference type="NCBI Taxonomy" id="41427"/>
    <lineage>
        <taxon>Eukaryota</taxon>
        <taxon>Metazoa</taxon>
        <taxon>Ecdysozoa</taxon>
        <taxon>Arthropoda</taxon>
        <taxon>Hexapoda</taxon>
        <taxon>Insecta</taxon>
        <taxon>Pterygota</taxon>
        <taxon>Neoptera</taxon>
        <taxon>Endopterygota</taxon>
        <taxon>Diptera</taxon>
        <taxon>Nematocera</taxon>
        <taxon>Culicoidea</taxon>
        <taxon>Culicidae</taxon>
        <taxon>Anophelinae</taxon>
        <taxon>Anopheles</taxon>
    </lineage>
</organism>
<feature type="compositionally biased region" description="Low complexity" evidence="3">
    <location>
        <begin position="437"/>
        <end position="450"/>
    </location>
</feature>
<feature type="region of interest" description="Disordered" evidence="3">
    <location>
        <begin position="521"/>
        <end position="720"/>
    </location>
</feature>
<feature type="compositionally biased region" description="Gly residues" evidence="3">
    <location>
        <begin position="646"/>
        <end position="660"/>
    </location>
</feature>
<dbReference type="PRINTS" id="PR00620">
    <property type="entry name" value="HISTONEH2A"/>
</dbReference>
<dbReference type="Pfam" id="PF00023">
    <property type="entry name" value="Ank"/>
    <property type="match status" value="1"/>
</dbReference>
<dbReference type="SMART" id="SM00248">
    <property type="entry name" value="ANK"/>
    <property type="match status" value="5"/>
</dbReference>
<dbReference type="InterPro" id="IPR052089">
    <property type="entry name" value="Ankyrin-BTB/POZ_domain"/>
</dbReference>
<feature type="compositionally biased region" description="Low complexity" evidence="3">
    <location>
        <begin position="1142"/>
        <end position="1155"/>
    </location>
</feature>
<dbReference type="CDD" id="cd18491">
    <property type="entry name" value="BACK_ABTB2_like"/>
    <property type="match status" value="1"/>
</dbReference>
<dbReference type="InterPro" id="IPR011333">
    <property type="entry name" value="SKP1/BTB/POZ_sf"/>
</dbReference>
<dbReference type="PROSITE" id="PS50088">
    <property type="entry name" value="ANK_REPEAT"/>
    <property type="match status" value="1"/>
</dbReference>
<dbReference type="GO" id="GO:0030527">
    <property type="term" value="F:structural constituent of chromatin"/>
    <property type="evidence" value="ECO:0007669"/>
    <property type="project" value="InterPro"/>
</dbReference>
<protein>
    <submittedName>
        <fullName evidence="4">Uncharacterized protein</fullName>
    </submittedName>
</protein>
<dbReference type="EnsemblMetazoa" id="AATE006915-RA">
    <property type="protein sequence ID" value="AATE006915-PA.1"/>
    <property type="gene ID" value="AATE006915"/>
</dbReference>
<keyword evidence="2" id="KW-0040">ANK repeat</keyword>
<reference evidence="4" key="1">
    <citation type="submission" date="2022-08" db="UniProtKB">
        <authorList>
            <consortium name="EnsemblMetazoa"/>
        </authorList>
    </citation>
    <scope>IDENTIFICATION</scope>
    <source>
        <strain evidence="4">EBRO</strain>
    </source>
</reference>
<feature type="compositionally biased region" description="Basic and acidic residues" evidence="3">
    <location>
        <begin position="605"/>
        <end position="627"/>
    </location>
</feature>
<dbReference type="InterPro" id="IPR009072">
    <property type="entry name" value="Histone-fold"/>
</dbReference>
<dbReference type="PANTHER" id="PTHR46071">
    <property type="entry name" value="ANKYRIN REPEAT AND BTB/POZ DOMAIN-CONTAINING"/>
    <property type="match status" value="1"/>
</dbReference>
<dbReference type="Pfam" id="PF26281">
    <property type="entry name" value="Histone_ABTB"/>
    <property type="match status" value="1"/>
</dbReference>
<dbReference type="Gene3D" id="3.30.710.10">
    <property type="entry name" value="Potassium Channel Kv1.1, Chain A"/>
    <property type="match status" value="1"/>
</dbReference>
<feature type="region of interest" description="Disordered" evidence="3">
    <location>
        <begin position="72"/>
        <end position="107"/>
    </location>
</feature>
<dbReference type="InterPro" id="IPR002119">
    <property type="entry name" value="Histone_H2A"/>
</dbReference>
<feature type="compositionally biased region" description="Low complexity" evidence="3">
    <location>
        <begin position="1746"/>
        <end position="1761"/>
    </location>
</feature>
<feature type="region of interest" description="Disordered" evidence="3">
    <location>
        <begin position="429"/>
        <end position="494"/>
    </location>
</feature>
<dbReference type="GO" id="GO:0046982">
    <property type="term" value="F:protein heterodimerization activity"/>
    <property type="evidence" value="ECO:0007669"/>
    <property type="project" value="InterPro"/>
</dbReference>
<feature type="region of interest" description="Disordered" evidence="3">
    <location>
        <begin position="1134"/>
        <end position="1164"/>
    </location>
</feature>
<name>A0A182IWM6_ANOAO</name>